<dbReference type="InterPro" id="IPR045864">
    <property type="entry name" value="aa-tRNA-synth_II/BPL/LPL"/>
</dbReference>
<evidence type="ECO:0000259" key="2">
    <source>
        <dbReference type="PROSITE" id="PS51733"/>
    </source>
</evidence>
<dbReference type="Pfam" id="PF03099">
    <property type="entry name" value="BPL_LplA_LipB"/>
    <property type="match status" value="1"/>
</dbReference>
<organism evidence="3">
    <name type="scientific">marine metagenome</name>
    <dbReference type="NCBI Taxonomy" id="408172"/>
    <lineage>
        <taxon>unclassified sequences</taxon>
        <taxon>metagenomes</taxon>
        <taxon>ecological metagenomes</taxon>
    </lineage>
</organism>
<dbReference type="AlphaFoldDB" id="A0A381VYZ6"/>
<dbReference type="SUPFAM" id="SSF55681">
    <property type="entry name" value="Class II aaRS and biotin synthetases"/>
    <property type="match status" value="1"/>
</dbReference>
<sequence>MGLSIKEENNCYRLDTPLELLSGSILYDHLKQFDNRKNIVISVDDILESTSNKFHPYDIDDKSIKVSIAEYQSSGRGRENRQWFSPFGSGICFSIFQEIPKIKSPIGLSVFLGVKILGCLEELGLKGIKVKWPNDFYFNNKKLGGLLIELSQNSADNLVATVGLGINYLLSSNLQWDDILSHSAIDIHSIKGDMVIGRNFLAANLINTMINSLDTFNDESLKDLQLVWGNLDMLIGKQLKIQVGDDIYQGIDSGIDSLGQLILDDNGISKKVISGHILEWNN</sequence>
<protein>
    <recommendedName>
        <fullName evidence="2">BPL/LPL catalytic domain-containing protein</fullName>
    </recommendedName>
</protein>
<dbReference type="Gene3D" id="3.30.930.10">
    <property type="entry name" value="Bira Bifunctional Protein, Domain 2"/>
    <property type="match status" value="1"/>
</dbReference>
<keyword evidence="1" id="KW-0436">Ligase</keyword>
<dbReference type="EMBL" id="UINC01010079">
    <property type="protein sequence ID" value="SVA44988.1"/>
    <property type="molecule type" value="Genomic_DNA"/>
</dbReference>
<evidence type="ECO:0000313" key="3">
    <source>
        <dbReference type="EMBL" id="SVA44988.1"/>
    </source>
</evidence>
<dbReference type="PROSITE" id="PS51733">
    <property type="entry name" value="BPL_LPL_CATALYTIC"/>
    <property type="match status" value="1"/>
</dbReference>
<evidence type="ECO:0000256" key="1">
    <source>
        <dbReference type="ARBA" id="ARBA00022598"/>
    </source>
</evidence>
<name>A0A381VYZ6_9ZZZZ</name>
<dbReference type="PANTHER" id="PTHR12835">
    <property type="entry name" value="BIOTIN PROTEIN LIGASE"/>
    <property type="match status" value="1"/>
</dbReference>
<gene>
    <name evidence="3" type="ORF">METZ01_LOCUS97842</name>
</gene>
<dbReference type="PANTHER" id="PTHR12835:SF5">
    <property type="entry name" value="BIOTIN--PROTEIN LIGASE"/>
    <property type="match status" value="1"/>
</dbReference>
<accession>A0A381VYZ6</accession>
<feature type="domain" description="BPL/LPL catalytic" evidence="2">
    <location>
        <begin position="34"/>
        <end position="221"/>
    </location>
</feature>
<reference evidence="3" key="1">
    <citation type="submission" date="2018-05" db="EMBL/GenBank/DDBJ databases">
        <authorList>
            <person name="Lanie J.A."/>
            <person name="Ng W.-L."/>
            <person name="Kazmierczak K.M."/>
            <person name="Andrzejewski T.M."/>
            <person name="Davidsen T.M."/>
            <person name="Wayne K.J."/>
            <person name="Tettelin H."/>
            <person name="Glass J.I."/>
            <person name="Rusch D."/>
            <person name="Podicherti R."/>
            <person name="Tsui H.-C.T."/>
            <person name="Winkler M.E."/>
        </authorList>
    </citation>
    <scope>NUCLEOTIDE SEQUENCE</scope>
</reference>
<dbReference type="NCBIfam" id="TIGR00121">
    <property type="entry name" value="birA_ligase"/>
    <property type="match status" value="1"/>
</dbReference>
<dbReference type="InterPro" id="IPR004143">
    <property type="entry name" value="BPL_LPL_catalytic"/>
</dbReference>
<dbReference type="GO" id="GO:0004077">
    <property type="term" value="F:biotin--[biotin carboxyl-carrier protein] ligase activity"/>
    <property type="evidence" value="ECO:0007669"/>
    <property type="project" value="InterPro"/>
</dbReference>
<dbReference type="InterPro" id="IPR004408">
    <property type="entry name" value="Biotin_CoA_COase_ligase"/>
</dbReference>
<dbReference type="Gene3D" id="2.30.30.100">
    <property type="match status" value="1"/>
</dbReference>
<proteinExistence type="predicted"/>
<dbReference type="GO" id="GO:0005737">
    <property type="term" value="C:cytoplasm"/>
    <property type="evidence" value="ECO:0007669"/>
    <property type="project" value="TreeGrafter"/>
</dbReference>